<dbReference type="SUPFAM" id="SSF50800">
    <property type="entry name" value="PK beta-barrel domain-like"/>
    <property type="match status" value="1"/>
</dbReference>
<protein>
    <submittedName>
        <fullName evidence="2">MOSC domain-containing protein</fullName>
    </submittedName>
</protein>
<name>A0A7Z0HZ40_9RHOB</name>
<sequence length="249" mass="27410">MSLRLAHIFRHPIKSHGREELGQVALLEGRCLPWDRHWAVAHEAARLLGDWSECANFLRGAKAPALQAIDAALDEGTATLTLTHPDRPTLRFRPDDPEDAARFLDWVRPLVPEGRAQPARIIATGRGMTDTFFESVSVLSLTANRILSKRMGMDLDLGRWRGNLWLDGLAPWEEFDLIGRTLAIGEARLKVAERITRCRATMANPATGKIDADTLGALEAAYDHTDFGVYAVVTRPGSISAGDTVTVLP</sequence>
<dbReference type="GO" id="GO:0030151">
    <property type="term" value="F:molybdenum ion binding"/>
    <property type="evidence" value="ECO:0007669"/>
    <property type="project" value="InterPro"/>
</dbReference>
<dbReference type="InterPro" id="IPR005303">
    <property type="entry name" value="MOCOS_middle"/>
</dbReference>
<proteinExistence type="predicted"/>
<dbReference type="AlphaFoldDB" id="A0A7Z0HZ40"/>
<dbReference type="Gene3D" id="2.40.33.20">
    <property type="entry name" value="PK beta-barrel domain-like"/>
    <property type="match status" value="1"/>
</dbReference>
<organism evidence="2 3">
    <name type="scientific">Rhabdonatronobacter sediminivivens</name>
    <dbReference type="NCBI Taxonomy" id="2743469"/>
    <lineage>
        <taxon>Bacteria</taxon>
        <taxon>Pseudomonadati</taxon>
        <taxon>Pseudomonadota</taxon>
        <taxon>Alphaproteobacteria</taxon>
        <taxon>Rhodobacterales</taxon>
        <taxon>Paracoccaceae</taxon>
        <taxon>Rhabdonatronobacter</taxon>
    </lineage>
</organism>
<dbReference type="Pfam" id="PF03473">
    <property type="entry name" value="MOSC"/>
    <property type="match status" value="1"/>
</dbReference>
<comment type="caution">
    <text evidence="2">The sequence shown here is derived from an EMBL/GenBank/DDBJ whole genome shotgun (WGS) entry which is preliminary data.</text>
</comment>
<dbReference type="GO" id="GO:0030170">
    <property type="term" value="F:pyridoxal phosphate binding"/>
    <property type="evidence" value="ECO:0007669"/>
    <property type="project" value="InterPro"/>
</dbReference>
<reference evidence="2 3" key="1">
    <citation type="journal article" date="2000" name="Arch. Microbiol.">
        <title>Rhodobaca bogoriensis gen. nov. and sp. nov., an alkaliphilic purple nonsulfur bacterium from African Rift Valley soda lakes.</title>
        <authorList>
            <person name="Milford A.D."/>
            <person name="Achenbach L.A."/>
            <person name="Jung D.O."/>
            <person name="Madigan M.T."/>
        </authorList>
    </citation>
    <scope>NUCLEOTIDE SEQUENCE [LARGE SCALE GENOMIC DNA]</scope>
    <source>
        <strain evidence="2 3">2376</strain>
    </source>
</reference>
<accession>A0A7Z0HZ40</accession>
<dbReference type="EMBL" id="JACBXS010000008">
    <property type="protein sequence ID" value="NYS24524.1"/>
    <property type="molecule type" value="Genomic_DNA"/>
</dbReference>
<dbReference type="Pfam" id="PF03476">
    <property type="entry name" value="MOSC_N"/>
    <property type="match status" value="1"/>
</dbReference>
<keyword evidence="3" id="KW-1185">Reference proteome</keyword>
<evidence type="ECO:0000313" key="3">
    <source>
        <dbReference type="Proteomes" id="UP000529417"/>
    </source>
</evidence>
<dbReference type="RefSeq" id="WP_179905217.1">
    <property type="nucleotide sequence ID" value="NZ_JACBXS010000008.1"/>
</dbReference>
<dbReference type="InterPro" id="IPR011037">
    <property type="entry name" value="Pyrv_Knase-like_insert_dom_sf"/>
</dbReference>
<feature type="domain" description="MOSC" evidence="1">
    <location>
        <begin position="99"/>
        <end position="248"/>
    </location>
</feature>
<dbReference type="GO" id="GO:0003824">
    <property type="term" value="F:catalytic activity"/>
    <property type="evidence" value="ECO:0007669"/>
    <property type="project" value="InterPro"/>
</dbReference>
<dbReference type="PROSITE" id="PS51340">
    <property type="entry name" value="MOSC"/>
    <property type="match status" value="1"/>
</dbReference>
<gene>
    <name evidence="2" type="ORF">HUK65_05920</name>
</gene>
<evidence type="ECO:0000313" key="2">
    <source>
        <dbReference type="EMBL" id="NYS24524.1"/>
    </source>
</evidence>
<dbReference type="Proteomes" id="UP000529417">
    <property type="component" value="Unassembled WGS sequence"/>
</dbReference>
<dbReference type="InterPro" id="IPR005302">
    <property type="entry name" value="MoCF_Sase_C"/>
</dbReference>
<evidence type="ECO:0000259" key="1">
    <source>
        <dbReference type="PROSITE" id="PS51340"/>
    </source>
</evidence>